<accession>A0A0J0XYN5</accession>
<reference evidence="2 3" key="1">
    <citation type="submission" date="2015-03" db="EMBL/GenBank/DDBJ databases">
        <title>Genomics and transcriptomics of the oil-accumulating basidiomycete yeast T. oleaginosus allow insights into substrate utilization and the diverse evolutionary trajectories of mating systems in fungi.</title>
        <authorList>
            <consortium name="DOE Joint Genome Institute"/>
            <person name="Kourist R."/>
            <person name="Kracht O."/>
            <person name="Bracharz F."/>
            <person name="Lipzen A."/>
            <person name="Nolan M."/>
            <person name="Ohm R."/>
            <person name="Grigoriev I."/>
            <person name="Sun S."/>
            <person name="Heitman J."/>
            <person name="Bruck T."/>
            <person name="Nowrousian M."/>
        </authorList>
    </citation>
    <scope>NUCLEOTIDE SEQUENCE [LARGE SCALE GENOMIC DNA]</scope>
    <source>
        <strain evidence="2 3">IBC0246</strain>
    </source>
</reference>
<organism evidence="2 3">
    <name type="scientific">Cutaneotrichosporon oleaginosum</name>
    <dbReference type="NCBI Taxonomy" id="879819"/>
    <lineage>
        <taxon>Eukaryota</taxon>
        <taxon>Fungi</taxon>
        <taxon>Dikarya</taxon>
        <taxon>Basidiomycota</taxon>
        <taxon>Agaricomycotina</taxon>
        <taxon>Tremellomycetes</taxon>
        <taxon>Trichosporonales</taxon>
        <taxon>Trichosporonaceae</taxon>
        <taxon>Cutaneotrichosporon</taxon>
    </lineage>
</organism>
<dbReference type="GeneID" id="28982337"/>
<dbReference type="Proteomes" id="UP000053611">
    <property type="component" value="Unassembled WGS sequence"/>
</dbReference>
<feature type="region of interest" description="Disordered" evidence="1">
    <location>
        <begin position="1"/>
        <end position="36"/>
    </location>
</feature>
<evidence type="ECO:0000313" key="3">
    <source>
        <dbReference type="Proteomes" id="UP000053611"/>
    </source>
</evidence>
<protein>
    <submittedName>
        <fullName evidence="2">Uncharacterized protein</fullName>
    </submittedName>
</protein>
<feature type="region of interest" description="Disordered" evidence="1">
    <location>
        <begin position="91"/>
        <end position="130"/>
    </location>
</feature>
<dbReference type="RefSeq" id="XP_018282637.1">
    <property type="nucleotide sequence ID" value="XM_018421734.1"/>
</dbReference>
<evidence type="ECO:0000256" key="1">
    <source>
        <dbReference type="SAM" id="MobiDB-lite"/>
    </source>
</evidence>
<gene>
    <name evidence="2" type="ORF">CC85DRAFT_281797</name>
</gene>
<name>A0A0J0XYN5_9TREE</name>
<dbReference type="EMBL" id="KQ087178">
    <property type="protein sequence ID" value="KLT46146.1"/>
    <property type="molecule type" value="Genomic_DNA"/>
</dbReference>
<dbReference type="AlphaFoldDB" id="A0A0J0XYN5"/>
<sequence length="130" mass="14178">MDRGRNASRSAPRPSDNRHNNAKATAPEPCRRTPTSKAAVELIDRVSGADDSPCLTDMDAQRAKEAATYRLRNIASLRRLVAVPGNALREKHRRELASAEKAQRAYEESLRNVGKPAVSTFPPPSSASQS</sequence>
<evidence type="ECO:0000313" key="2">
    <source>
        <dbReference type="EMBL" id="KLT46146.1"/>
    </source>
</evidence>
<proteinExistence type="predicted"/>
<feature type="compositionally biased region" description="Pro residues" evidence="1">
    <location>
        <begin position="121"/>
        <end position="130"/>
    </location>
</feature>
<feature type="compositionally biased region" description="Basic and acidic residues" evidence="1">
    <location>
        <begin position="93"/>
        <end position="110"/>
    </location>
</feature>
<keyword evidence="3" id="KW-1185">Reference proteome</keyword>